<reference evidence="2 3" key="1">
    <citation type="journal article" date="2016" name="Genome Announc.">
        <title>First Complete Genome Sequence of a Subdivision 6 Acidobacterium Strain.</title>
        <authorList>
            <person name="Huang S."/>
            <person name="Vieira S."/>
            <person name="Bunk B."/>
            <person name="Riedel T."/>
            <person name="Sproer C."/>
            <person name="Overmann J."/>
        </authorList>
    </citation>
    <scope>NUCLEOTIDE SEQUENCE [LARGE SCALE GENOMIC DNA]</scope>
    <source>
        <strain evidence="3">DSM 100886 HEG_-6_39</strain>
    </source>
</reference>
<name>A0A143PMR5_LUTPR</name>
<gene>
    <name evidence="2" type="ORF">LuPra_02593</name>
</gene>
<keyword evidence="3" id="KW-1185">Reference proteome</keyword>
<feature type="compositionally biased region" description="Basic residues" evidence="1">
    <location>
        <begin position="140"/>
        <end position="149"/>
    </location>
</feature>
<dbReference type="AlphaFoldDB" id="A0A143PMR5"/>
<evidence type="ECO:0000313" key="2">
    <source>
        <dbReference type="EMBL" id="AMY09378.1"/>
    </source>
</evidence>
<reference evidence="3" key="2">
    <citation type="submission" date="2016-04" db="EMBL/GenBank/DDBJ databases">
        <title>First Complete Genome Sequence of a Subdivision 6 Acidobacterium.</title>
        <authorList>
            <person name="Huang S."/>
            <person name="Vieira S."/>
            <person name="Bunk B."/>
            <person name="Riedel T."/>
            <person name="Sproeer C."/>
            <person name="Overmann J."/>
        </authorList>
    </citation>
    <scope>NUCLEOTIDE SEQUENCE [LARGE SCALE GENOMIC DNA]</scope>
    <source>
        <strain evidence="3">DSM 100886 HEG_-6_39</strain>
    </source>
</reference>
<protein>
    <submittedName>
        <fullName evidence="2">Uncharacterized protein</fullName>
    </submittedName>
</protein>
<evidence type="ECO:0000313" key="3">
    <source>
        <dbReference type="Proteomes" id="UP000076079"/>
    </source>
</evidence>
<dbReference type="EMBL" id="CP015136">
    <property type="protein sequence ID" value="AMY09378.1"/>
    <property type="molecule type" value="Genomic_DNA"/>
</dbReference>
<organism evidence="2 3">
    <name type="scientific">Luteitalea pratensis</name>
    <dbReference type="NCBI Taxonomy" id="1855912"/>
    <lineage>
        <taxon>Bacteria</taxon>
        <taxon>Pseudomonadati</taxon>
        <taxon>Acidobacteriota</taxon>
        <taxon>Vicinamibacteria</taxon>
        <taxon>Vicinamibacterales</taxon>
        <taxon>Vicinamibacteraceae</taxon>
        <taxon>Luteitalea</taxon>
    </lineage>
</organism>
<proteinExistence type="predicted"/>
<dbReference type="KEGG" id="abac:LuPra_02593"/>
<dbReference type="Proteomes" id="UP000076079">
    <property type="component" value="Chromosome"/>
</dbReference>
<feature type="region of interest" description="Disordered" evidence="1">
    <location>
        <begin position="127"/>
        <end position="149"/>
    </location>
</feature>
<evidence type="ECO:0000256" key="1">
    <source>
        <dbReference type="SAM" id="MobiDB-lite"/>
    </source>
</evidence>
<accession>A0A143PMR5</accession>
<sequence length="149" mass="16219">MAKARPDLFDPFVGTGQVADPATSDAVAYGELLTKAEMLKDARAGRELREVGPPPYPDGRGYRVQRKWSNLFEGADGFIFSMVGLALAAPGCCHHSTSGRRGSRVEDLDVQWFEPALAACGRPRSVRNRHGLGAANTQRGHVRRASRSR</sequence>